<dbReference type="Proteomes" id="UP000008370">
    <property type="component" value="Unassembled WGS sequence"/>
</dbReference>
<dbReference type="InterPro" id="IPR029058">
    <property type="entry name" value="AB_hydrolase_fold"/>
</dbReference>
<evidence type="ECO:0000256" key="3">
    <source>
        <dbReference type="SAM" id="SignalP"/>
    </source>
</evidence>
<dbReference type="EMBL" id="JH930477">
    <property type="protein sequence ID" value="EKM51093.1"/>
    <property type="molecule type" value="Genomic_DNA"/>
</dbReference>
<evidence type="ECO:0000259" key="5">
    <source>
        <dbReference type="Pfam" id="PF08386"/>
    </source>
</evidence>
<dbReference type="InterPro" id="IPR013595">
    <property type="entry name" value="Pept_S33_TAP-like_C"/>
</dbReference>
<dbReference type="Pfam" id="PF00561">
    <property type="entry name" value="Abhydrolase_1"/>
    <property type="match status" value="1"/>
</dbReference>
<evidence type="ECO:0000256" key="2">
    <source>
        <dbReference type="ARBA" id="ARBA00022801"/>
    </source>
</evidence>
<dbReference type="KEGG" id="pco:PHACADRAFT_199924"/>
<evidence type="ECO:0008006" key="8">
    <source>
        <dbReference type="Google" id="ProtNLM"/>
    </source>
</evidence>
<keyword evidence="7" id="KW-1185">Reference proteome</keyword>
<dbReference type="InParanoid" id="K5VII7"/>
<feature type="signal peptide" evidence="3">
    <location>
        <begin position="1"/>
        <end position="32"/>
    </location>
</feature>
<feature type="domain" description="Peptidase S33 tripeptidyl aminopeptidase-like C-terminal" evidence="5">
    <location>
        <begin position="441"/>
        <end position="537"/>
    </location>
</feature>
<dbReference type="PANTHER" id="PTHR43248">
    <property type="entry name" value="2-SUCCINYL-6-HYDROXY-2,4-CYCLOHEXADIENE-1-CARBOXYLATE SYNTHASE"/>
    <property type="match status" value="1"/>
</dbReference>
<feature type="domain" description="AB hydrolase-1" evidence="4">
    <location>
        <begin position="102"/>
        <end position="265"/>
    </location>
</feature>
<proteinExistence type="inferred from homology"/>
<dbReference type="RefSeq" id="XP_007400250.1">
    <property type="nucleotide sequence ID" value="XM_007400188.1"/>
</dbReference>
<sequence length="586" mass="62236">MVRLLNIAMRPLTSSYSRSVALLLCLSGFVQAKSLAKRDDTFDWANLTASPNLTLAPCYGSFQCSRLTVPLQYSDPSVGEAQVAIILLPSNLSHDDPAYLGPLLFNPGGPGSSGVDIVVEDAALFREVLGPQYDIVGFDPRGVGHTTPVISLFQSPAEALEFFAPYPLNANESISSLGRIVAQAQILGDLANARAKTVVESVSTPTVATDMLSIVRAFGRDKLSYYGVSYGSLLGATFAAMFPDQVERLAIDGIVNAHDWYQGTSFAKDSLLDTDAALESVYEACVAAGPSLCPIFENSTDLVRARVNRLIDDIHLAPVALFNSSGTTGNVFGVVDYTVVVQQLLEMLYNPYTDALGFAQAVVQLEQGNGTLIFQGADTQNIDTLATCTFDSSEPFSVGFLDVEAAIECGDSIVDTRRTLEAARAEYESILEMSSLATAWYPLTQGICAGWSVRGKDHLNGSFETNTSFPLLLIGNTFDPVTPIENAHNMSAGFVGFVVLQQNSTGHTSQSGLSTCTALALNTYFNNGTLPQPGTVCQIEAEIFGPPTGGSSNASLAARGQGLGVSARALTRKKVTSRSTFGGRAT</sequence>
<dbReference type="GeneID" id="18911447"/>
<dbReference type="Gene3D" id="3.40.50.1820">
    <property type="entry name" value="alpha/beta hydrolase"/>
    <property type="match status" value="1"/>
</dbReference>
<keyword evidence="3" id="KW-0732">Signal</keyword>
<accession>K5VII7</accession>
<dbReference type="Pfam" id="PF08386">
    <property type="entry name" value="Abhydrolase_4"/>
    <property type="match status" value="1"/>
</dbReference>
<comment type="similarity">
    <text evidence="1">Belongs to the peptidase S33 family.</text>
</comment>
<dbReference type="PANTHER" id="PTHR43248:SF25">
    <property type="entry name" value="AB HYDROLASE-1 DOMAIN-CONTAINING PROTEIN-RELATED"/>
    <property type="match status" value="1"/>
</dbReference>
<dbReference type="AlphaFoldDB" id="K5VII7"/>
<dbReference type="HOGENOM" id="CLU_013364_5_2_1"/>
<name>K5VII7_PHACS</name>
<evidence type="ECO:0000256" key="1">
    <source>
        <dbReference type="ARBA" id="ARBA00010088"/>
    </source>
</evidence>
<evidence type="ECO:0000313" key="7">
    <source>
        <dbReference type="Proteomes" id="UP000008370"/>
    </source>
</evidence>
<dbReference type="OrthoDB" id="425534at2759"/>
<evidence type="ECO:0000313" key="6">
    <source>
        <dbReference type="EMBL" id="EKM51093.1"/>
    </source>
</evidence>
<dbReference type="SUPFAM" id="SSF53474">
    <property type="entry name" value="alpha/beta-Hydrolases"/>
    <property type="match status" value="1"/>
</dbReference>
<evidence type="ECO:0000259" key="4">
    <source>
        <dbReference type="Pfam" id="PF00561"/>
    </source>
</evidence>
<gene>
    <name evidence="6" type="ORF">PHACADRAFT_199924</name>
</gene>
<reference evidence="6 7" key="1">
    <citation type="journal article" date="2012" name="BMC Genomics">
        <title>Comparative genomics of the white-rot fungi, Phanerochaete carnosa and P. chrysosporium, to elucidate the genetic basis of the distinct wood types they colonize.</title>
        <authorList>
            <person name="Suzuki H."/>
            <person name="MacDonald J."/>
            <person name="Syed K."/>
            <person name="Salamov A."/>
            <person name="Hori C."/>
            <person name="Aerts A."/>
            <person name="Henrissat B."/>
            <person name="Wiebenga A."/>
            <person name="vanKuyk P.A."/>
            <person name="Barry K."/>
            <person name="Lindquist E."/>
            <person name="LaButti K."/>
            <person name="Lapidus A."/>
            <person name="Lucas S."/>
            <person name="Coutinho P."/>
            <person name="Gong Y."/>
            <person name="Samejima M."/>
            <person name="Mahadevan R."/>
            <person name="Abou-Zaid M."/>
            <person name="de Vries R.P."/>
            <person name="Igarashi K."/>
            <person name="Yadav J.S."/>
            <person name="Grigoriev I.V."/>
            <person name="Master E.R."/>
        </authorList>
    </citation>
    <scope>NUCLEOTIDE SEQUENCE [LARGE SCALE GENOMIC DNA]</scope>
    <source>
        <strain evidence="6 7">HHB-10118-sp</strain>
    </source>
</reference>
<keyword evidence="2" id="KW-0378">Hydrolase</keyword>
<dbReference type="InterPro" id="IPR000073">
    <property type="entry name" value="AB_hydrolase_1"/>
</dbReference>
<dbReference type="InterPro" id="IPR051601">
    <property type="entry name" value="Serine_prot/Carboxylest_S33"/>
</dbReference>
<feature type="chain" id="PRO_5003884852" description="AB hydrolase-1 domain-containing protein" evidence="3">
    <location>
        <begin position="33"/>
        <end position="586"/>
    </location>
</feature>
<dbReference type="GO" id="GO:0016787">
    <property type="term" value="F:hydrolase activity"/>
    <property type="evidence" value="ECO:0007669"/>
    <property type="project" value="UniProtKB-KW"/>
</dbReference>
<protein>
    <recommendedName>
        <fullName evidence="8">AB hydrolase-1 domain-containing protein</fullName>
    </recommendedName>
</protein>
<organism evidence="6 7">
    <name type="scientific">Phanerochaete carnosa (strain HHB-10118-sp)</name>
    <name type="common">White-rot fungus</name>
    <name type="synonym">Peniophora carnosa</name>
    <dbReference type="NCBI Taxonomy" id="650164"/>
    <lineage>
        <taxon>Eukaryota</taxon>
        <taxon>Fungi</taxon>
        <taxon>Dikarya</taxon>
        <taxon>Basidiomycota</taxon>
        <taxon>Agaricomycotina</taxon>
        <taxon>Agaricomycetes</taxon>
        <taxon>Polyporales</taxon>
        <taxon>Phanerochaetaceae</taxon>
        <taxon>Phanerochaete</taxon>
    </lineage>
</organism>